<dbReference type="AlphaFoldDB" id="A0A017T042"/>
<dbReference type="Proteomes" id="UP000019678">
    <property type="component" value="Unassembled WGS sequence"/>
</dbReference>
<name>A0A017T042_9BACT</name>
<sequence>MAHPGVRAILLVSLAACGGPGALPASPPRAAPPAQVHRAASPPPPSSTSTPAPLARLGSALRVVAGSAHTCVLGSEGVVRCLGSNESGQLAPRSPKSATVADTVLPERIVDVAAGDGFTCALGASGTVQCWGWIFTDHPSTGAKTIKGIGGATAIVARGSSGCAVLAEGDAACWGYGPWGQEGDQREDAMAVRLGLRDVASVSADERYLCVTLKSGAAQCMGALPWREEEATSWVPIAPPKGTKAAFRGVSTASSHACFTTDAEPLCLDDTGGGDAGGSSRVPLFARRAQRLQVHHQRTCALGAAGRVACWGGGAGPALGIDPDAPIVDGVVPVVGVSDAIDLALSSGHTCALDARGDVSCWGSNTHGQLGDGQPIYRPSPVDTGVVPGLEDIQGGLHETCWLAEGKISCRGGKDDLGPWPQQARMLDRVAAMDLGQSTVCGLLVDGDVSCGMFLSHDRCKDGEDQRHCVVEARWDRDTLPRLPGKATAMAVDRVGNVCAVVNGAAHCLFHLGEAGGYHDDAWQKIPGISGATAVTASVSTMCFIQGKDRHLACFHDDRFDADQDFAQTPPRPRVARVEGLTGVDTLAAGVDRFCAIAGGALRCFEPTFQTGDPPTLRTTSPRPIKGLPRADAIAGEDDMFCAISQGKVHCWGRGQHQPGLTYQERAAMFARLDAIPLPRPATHVGVGYDHACASTDDQHLWCWGLDDGGQLGAGRVAVSFRPVRAVVFR</sequence>
<protein>
    <submittedName>
        <fullName evidence="2">Regulator of chromosome condensation, RCC1</fullName>
    </submittedName>
</protein>
<dbReference type="eggNOG" id="COG5184">
    <property type="taxonomic scope" value="Bacteria"/>
</dbReference>
<dbReference type="PROSITE" id="PS50012">
    <property type="entry name" value="RCC1_3"/>
    <property type="match status" value="2"/>
</dbReference>
<dbReference type="RefSeq" id="WP_044248536.1">
    <property type="nucleotide sequence ID" value="NZ_ASRX01000069.1"/>
</dbReference>
<dbReference type="EMBL" id="ASRX01000069">
    <property type="protein sequence ID" value="EYF01931.1"/>
    <property type="molecule type" value="Genomic_DNA"/>
</dbReference>
<dbReference type="InterPro" id="IPR051553">
    <property type="entry name" value="Ran_GTPase-activating"/>
</dbReference>
<evidence type="ECO:0000256" key="1">
    <source>
        <dbReference type="SAM" id="MobiDB-lite"/>
    </source>
</evidence>
<dbReference type="SUPFAM" id="SSF50985">
    <property type="entry name" value="RCC1/BLIP-II"/>
    <property type="match status" value="3"/>
</dbReference>
<dbReference type="InterPro" id="IPR000408">
    <property type="entry name" value="Reg_chr_condens"/>
</dbReference>
<evidence type="ECO:0000313" key="2">
    <source>
        <dbReference type="EMBL" id="EYF01931.1"/>
    </source>
</evidence>
<gene>
    <name evidence="2" type="ORF">CAP_7699</name>
</gene>
<organism evidence="2 3">
    <name type="scientific">Chondromyces apiculatus DSM 436</name>
    <dbReference type="NCBI Taxonomy" id="1192034"/>
    <lineage>
        <taxon>Bacteria</taxon>
        <taxon>Pseudomonadati</taxon>
        <taxon>Myxococcota</taxon>
        <taxon>Polyangia</taxon>
        <taxon>Polyangiales</taxon>
        <taxon>Polyangiaceae</taxon>
        <taxon>Chondromyces</taxon>
    </lineage>
</organism>
<dbReference type="PANTHER" id="PTHR45982">
    <property type="entry name" value="REGULATOR OF CHROMOSOME CONDENSATION"/>
    <property type="match status" value="1"/>
</dbReference>
<feature type="region of interest" description="Disordered" evidence="1">
    <location>
        <begin position="23"/>
        <end position="52"/>
    </location>
</feature>
<keyword evidence="3" id="KW-1185">Reference proteome</keyword>
<dbReference type="PANTHER" id="PTHR45982:SF1">
    <property type="entry name" value="REGULATOR OF CHROMOSOME CONDENSATION"/>
    <property type="match status" value="1"/>
</dbReference>
<evidence type="ECO:0000313" key="3">
    <source>
        <dbReference type="Proteomes" id="UP000019678"/>
    </source>
</evidence>
<dbReference type="Pfam" id="PF13540">
    <property type="entry name" value="RCC1_2"/>
    <property type="match status" value="4"/>
</dbReference>
<dbReference type="GO" id="GO:0005085">
    <property type="term" value="F:guanyl-nucleotide exchange factor activity"/>
    <property type="evidence" value="ECO:0007669"/>
    <property type="project" value="TreeGrafter"/>
</dbReference>
<reference evidence="2 3" key="1">
    <citation type="submission" date="2013-05" db="EMBL/GenBank/DDBJ databases">
        <title>Genome assembly of Chondromyces apiculatus DSM 436.</title>
        <authorList>
            <person name="Sharma G."/>
            <person name="Khatri I."/>
            <person name="Kaur C."/>
            <person name="Mayilraj S."/>
            <person name="Subramanian S."/>
        </authorList>
    </citation>
    <scope>NUCLEOTIDE SEQUENCE [LARGE SCALE GENOMIC DNA]</scope>
    <source>
        <strain evidence="2 3">DSM 436</strain>
    </source>
</reference>
<comment type="caution">
    <text evidence="2">The sequence shown here is derived from an EMBL/GenBank/DDBJ whole genome shotgun (WGS) entry which is preliminary data.</text>
</comment>
<dbReference type="Gene3D" id="2.130.10.30">
    <property type="entry name" value="Regulator of chromosome condensation 1/beta-lactamase-inhibitor protein II"/>
    <property type="match status" value="4"/>
</dbReference>
<dbReference type="STRING" id="1192034.CAP_7699"/>
<dbReference type="OrthoDB" id="5482596at2"/>
<dbReference type="InterPro" id="IPR009091">
    <property type="entry name" value="RCC1/BLIP-II"/>
</dbReference>
<accession>A0A017T042</accession>
<proteinExistence type="predicted"/>
<dbReference type="GO" id="GO:0005737">
    <property type="term" value="C:cytoplasm"/>
    <property type="evidence" value="ECO:0007669"/>
    <property type="project" value="TreeGrafter"/>
</dbReference>